<accession>A0A7I7QR63</accession>
<organism evidence="1 2">
    <name type="scientific">Mycolicibacterium sediminis</name>
    <dbReference type="NCBI Taxonomy" id="1286180"/>
    <lineage>
        <taxon>Bacteria</taxon>
        <taxon>Bacillati</taxon>
        <taxon>Actinomycetota</taxon>
        <taxon>Actinomycetes</taxon>
        <taxon>Mycobacteriales</taxon>
        <taxon>Mycobacteriaceae</taxon>
        <taxon>Mycolicibacterium</taxon>
    </lineage>
</organism>
<dbReference type="Proteomes" id="UP000467193">
    <property type="component" value="Chromosome"/>
</dbReference>
<dbReference type="CDD" id="cd10446">
    <property type="entry name" value="GIY-YIG_unchar_1"/>
    <property type="match status" value="1"/>
</dbReference>
<dbReference type="EMBL" id="AP022588">
    <property type="protein sequence ID" value="BBY28889.1"/>
    <property type="molecule type" value="Genomic_DNA"/>
</dbReference>
<dbReference type="SUPFAM" id="SSF82771">
    <property type="entry name" value="GIY-YIG endonuclease"/>
    <property type="match status" value="1"/>
</dbReference>
<proteinExistence type="predicted"/>
<reference evidence="1 2" key="1">
    <citation type="journal article" date="2019" name="Emerg. Microbes Infect.">
        <title>Comprehensive subspecies identification of 175 nontuberculous mycobacteria species based on 7547 genomic profiles.</title>
        <authorList>
            <person name="Matsumoto Y."/>
            <person name="Kinjo T."/>
            <person name="Motooka D."/>
            <person name="Nabeya D."/>
            <person name="Jung N."/>
            <person name="Uechi K."/>
            <person name="Horii T."/>
            <person name="Iida T."/>
            <person name="Fujita J."/>
            <person name="Nakamura S."/>
        </authorList>
    </citation>
    <scope>NUCLEOTIDE SEQUENCE [LARGE SCALE GENOMIC DNA]</scope>
    <source>
        <strain evidence="1 2">JCM 17899</strain>
    </source>
</reference>
<evidence type="ECO:0008006" key="3">
    <source>
        <dbReference type="Google" id="ProtNLM"/>
    </source>
</evidence>
<evidence type="ECO:0000313" key="1">
    <source>
        <dbReference type="EMBL" id="BBY28889.1"/>
    </source>
</evidence>
<keyword evidence="2" id="KW-1185">Reference proteome</keyword>
<name>A0A7I7QR63_9MYCO</name>
<gene>
    <name evidence="1" type="ORF">MSEDJ_29850</name>
</gene>
<evidence type="ECO:0000313" key="2">
    <source>
        <dbReference type="Proteomes" id="UP000467193"/>
    </source>
</evidence>
<dbReference type="InterPro" id="IPR035901">
    <property type="entry name" value="GIY-YIG_endonuc_sf"/>
</dbReference>
<sequence>MMTAIPLTSMIGDIDPAECKLHCAVFNGNDHPIDVLTRSWDEWVKWSRWRPARNEFNRQFIFTLARDRNDPALWLFGGVFEVKSRGDKPNAHSYKIVLRDDLMGPYIKRLWVKFRPTGRAIRLNMDTYIDDIEVVSISKLPYTGEPFPGHDRINHSIGVLETAVTQEWNDWRGALQYMKGVYVIHDVETGKAYVGAAYGDTGIWARLRQYVDGLHGNNVALKELVGQKGAEYARSNLRFALLEFWSMRTPDQEVLDRESYWKDVLLTRQFGLNKN</sequence>
<protein>
    <recommendedName>
        <fullName evidence="3">GIY-YIG domain-containing protein</fullName>
    </recommendedName>
</protein>
<dbReference type="Gene3D" id="3.40.1440.10">
    <property type="entry name" value="GIY-YIG endonuclease"/>
    <property type="match status" value="1"/>
</dbReference>
<dbReference type="KEGG" id="msei:MSEDJ_29850"/>
<dbReference type="AlphaFoldDB" id="A0A7I7QR63"/>